<feature type="compositionally biased region" description="Basic and acidic residues" evidence="2">
    <location>
        <begin position="896"/>
        <end position="911"/>
    </location>
</feature>
<dbReference type="SMART" id="SM00451">
    <property type="entry name" value="ZnF_U1"/>
    <property type="match status" value="2"/>
</dbReference>
<feature type="compositionally biased region" description="Basic and acidic residues" evidence="2">
    <location>
        <begin position="869"/>
        <end position="889"/>
    </location>
</feature>
<protein>
    <recommendedName>
        <fullName evidence="3">U1-type domain-containing protein</fullName>
    </recommendedName>
</protein>
<feature type="compositionally biased region" description="Basic and acidic residues" evidence="2">
    <location>
        <begin position="410"/>
        <end position="447"/>
    </location>
</feature>
<keyword evidence="1" id="KW-0175">Coiled coil</keyword>
<dbReference type="GO" id="GO:0003676">
    <property type="term" value="F:nucleic acid binding"/>
    <property type="evidence" value="ECO:0007669"/>
    <property type="project" value="InterPro"/>
</dbReference>
<dbReference type="PANTHER" id="PTHR15577">
    <property type="entry name" value="ZINC FINGER CONTAINING PROTEIN"/>
    <property type="match status" value="1"/>
</dbReference>
<feature type="compositionally biased region" description="Basic and acidic residues" evidence="2">
    <location>
        <begin position="385"/>
        <end position="398"/>
    </location>
</feature>
<evidence type="ECO:0000256" key="2">
    <source>
        <dbReference type="SAM" id="MobiDB-lite"/>
    </source>
</evidence>
<keyword evidence="5" id="KW-1185">Reference proteome</keyword>
<feature type="compositionally biased region" description="Low complexity" evidence="2">
    <location>
        <begin position="739"/>
        <end position="751"/>
    </location>
</feature>
<feature type="compositionally biased region" description="Pro residues" evidence="2">
    <location>
        <begin position="628"/>
        <end position="638"/>
    </location>
</feature>
<accession>A0A9P0HFI4</accession>
<dbReference type="GO" id="GO:0005654">
    <property type="term" value="C:nucleoplasm"/>
    <property type="evidence" value="ECO:0007669"/>
    <property type="project" value="TreeGrafter"/>
</dbReference>
<name>A0A9P0HFI4_NEZVI</name>
<dbReference type="PANTHER" id="PTHR15577:SF2">
    <property type="entry name" value="ZINC FINGER PROTEIN 318"/>
    <property type="match status" value="1"/>
</dbReference>
<feature type="compositionally biased region" description="Basic and acidic residues" evidence="2">
    <location>
        <begin position="17"/>
        <end position="68"/>
    </location>
</feature>
<dbReference type="OrthoDB" id="10072641at2759"/>
<feature type="compositionally biased region" description="Low complexity" evidence="2">
    <location>
        <begin position="92"/>
        <end position="108"/>
    </location>
</feature>
<feature type="compositionally biased region" description="Polar residues" evidence="2">
    <location>
        <begin position="162"/>
        <end position="201"/>
    </location>
</feature>
<feature type="coiled-coil region" evidence="1">
    <location>
        <begin position="281"/>
        <end position="358"/>
    </location>
</feature>
<evidence type="ECO:0000256" key="1">
    <source>
        <dbReference type="SAM" id="Coils"/>
    </source>
</evidence>
<feature type="region of interest" description="Disordered" evidence="2">
    <location>
        <begin position="580"/>
        <end position="608"/>
    </location>
</feature>
<feature type="domain" description="U1-type" evidence="3">
    <location>
        <begin position="528"/>
        <end position="562"/>
    </location>
</feature>
<feature type="compositionally biased region" description="Pro residues" evidence="2">
    <location>
        <begin position="593"/>
        <end position="606"/>
    </location>
</feature>
<feature type="compositionally biased region" description="Acidic residues" evidence="2">
    <location>
        <begin position="1021"/>
        <end position="1031"/>
    </location>
</feature>
<dbReference type="Proteomes" id="UP001152798">
    <property type="component" value="Chromosome 5"/>
</dbReference>
<feature type="region of interest" description="Disordered" evidence="2">
    <location>
        <begin position="1161"/>
        <end position="1255"/>
    </location>
</feature>
<feature type="region of interest" description="Disordered" evidence="2">
    <location>
        <begin position="624"/>
        <end position="990"/>
    </location>
</feature>
<feature type="compositionally biased region" description="Basic residues" evidence="2">
    <location>
        <begin position="1169"/>
        <end position="1188"/>
    </location>
</feature>
<evidence type="ECO:0000259" key="3">
    <source>
        <dbReference type="SMART" id="SM00451"/>
    </source>
</evidence>
<dbReference type="GO" id="GO:0045893">
    <property type="term" value="P:positive regulation of DNA-templated transcription"/>
    <property type="evidence" value="ECO:0007669"/>
    <property type="project" value="TreeGrafter"/>
</dbReference>
<feature type="compositionally biased region" description="Basic residues" evidence="2">
    <location>
        <begin position="399"/>
        <end position="409"/>
    </location>
</feature>
<feature type="domain" description="U1-type" evidence="3">
    <location>
        <begin position="454"/>
        <end position="488"/>
    </location>
</feature>
<feature type="region of interest" description="Disordered" evidence="2">
    <location>
        <begin position="14"/>
        <end position="278"/>
    </location>
</feature>
<proteinExistence type="predicted"/>
<feature type="compositionally biased region" description="Basic and acidic residues" evidence="2">
    <location>
        <begin position="938"/>
        <end position="962"/>
    </location>
</feature>
<feature type="region of interest" description="Disordered" evidence="2">
    <location>
        <begin position="385"/>
        <end position="447"/>
    </location>
</feature>
<dbReference type="GO" id="GO:0045892">
    <property type="term" value="P:negative regulation of DNA-templated transcription"/>
    <property type="evidence" value="ECO:0007669"/>
    <property type="project" value="TreeGrafter"/>
</dbReference>
<sequence length="1270" mass="145995">MRLEEVLKLKDKRFHKESKFSNAKDSKKSRMDNRYWKEFENMGDMDIDKRSESGSERVSPRYRKESSDRRRRSKTRSRSRSRSRSHSHSRSRSSSSSSSSSSRSSSSSSRHHSDYRSRRSTSKSKRDAAYPRKSPSRTGSSYSNKRDEERNGSGWHPPNHPGYTSQGQDMPSSTSYIPSQYPSSVQGSYPPNFQGQQNFGSNYGYPGYESTGNYYPPNPQNFPHATQPPINEYSIGAPTNHPPTANWEMFPDTTQPPPIIGGPGPAAGPLSGDSHQGLPDIKAEEAKKEAIEQELLQQKRTLAKQREDYVKRKFSLNRELNRLKDQKRELLKENSKENERILRENAKLQNEILQKLKSIDNVIEMLSNIIGDSAHLPEVIKEIKSSEKKKSDKGDRVRNRNVKHSKKKRDKSEERRSSESADEEHRERDRTREREHEERDESRQKDENRVYYDPGLHWCSECNVFPKTVSEYLEHLHSPEHKQNTKLKLEDYPWHLGQNLEEKTPVLANKGCPPKRIPIRGVQFLIPATAWFCSMCKVWLGDVHCANKHIQSNSHSTNYNEFIMKNQHWEVDWLTERTRSYERNSEAKQLQTGPPPPPPAQPPPTPLTIATLSDQLLAMIAANSKVQEPPPPPPPPPITKSTSSSEDDSPSRRFKKKKKKSKKSKKEKDNKSPSKEKEPDLIKLNYKPVTEKKTELVPHDDNFISEWMPKVEKREAVQIKPKQKNDVTEVRPLKRSRRSSAGSQESSGNPSERFVSPDDNMYDDHDDAVIFDKKPTAISSSSNYEKDQSSRSKKREEEVPRHGRHSKYDRSPKEKLKYDDRYNKYNKFDKYKQMEKEEKESRYEDYKSKKENKSYINERDKHKKSPVSRLRDIKEKETERKRGRGKLDKNDDDDVHETSFEKRTSESAAKKKDGKKVAPNNLPKTKLPFIGRMPILKKKVEQKSEEKEEKKDIEDSTSKDSIPELALLQEPVVEALPTDPTTPVEELPKSTLIISKRPRLAEPGIVKKEILFNKPANDNLTETDMDLDDDSTVVPKEEEPAKDELHKDFKDALDLLFPEEKKTDSNEEVEVKQEAEVKIEEQQAIVASAAPTTYMLPAGYDMSMYQTYYDHAYVQQWAQMGYDQTGQYTGAYAYPPPAMEGVQQSAMEAMVQSTEVTAPVVAVPAPEPKKKKNPLSQRMRRHLQKKKAKEAVEKAKEGGDEAENEAGNMEYDIDEEDGEDFEEEEQEQETENEEGVREVQRGEGQSKMGDMSDLALLGIDEDDAAAQGFY</sequence>
<dbReference type="GO" id="GO:0008270">
    <property type="term" value="F:zinc ion binding"/>
    <property type="evidence" value="ECO:0007669"/>
    <property type="project" value="InterPro"/>
</dbReference>
<feature type="compositionally biased region" description="Basic and acidic residues" evidence="2">
    <location>
        <begin position="1035"/>
        <end position="1045"/>
    </location>
</feature>
<feature type="compositionally biased region" description="Basic residues" evidence="2">
    <location>
        <begin position="69"/>
        <end position="91"/>
    </location>
</feature>
<feature type="compositionally biased region" description="Basic and acidic residues" evidence="2">
    <location>
        <begin position="1189"/>
        <end position="1199"/>
    </location>
</feature>
<feature type="compositionally biased region" description="Basic and acidic residues" evidence="2">
    <location>
        <begin position="709"/>
        <end position="732"/>
    </location>
</feature>
<dbReference type="InterPro" id="IPR003604">
    <property type="entry name" value="Matrin/U1-like-C_Znf_C2H2"/>
</dbReference>
<organism evidence="4 5">
    <name type="scientific">Nezara viridula</name>
    <name type="common">Southern green stink bug</name>
    <name type="synonym">Cimex viridulus</name>
    <dbReference type="NCBI Taxonomy" id="85310"/>
    <lineage>
        <taxon>Eukaryota</taxon>
        <taxon>Metazoa</taxon>
        <taxon>Ecdysozoa</taxon>
        <taxon>Arthropoda</taxon>
        <taxon>Hexapoda</taxon>
        <taxon>Insecta</taxon>
        <taxon>Pterygota</taxon>
        <taxon>Neoptera</taxon>
        <taxon>Paraneoptera</taxon>
        <taxon>Hemiptera</taxon>
        <taxon>Heteroptera</taxon>
        <taxon>Panheteroptera</taxon>
        <taxon>Pentatomomorpha</taxon>
        <taxon>Pentatomoidea</taxon>
        <taxon>Pentatomidae</taxon>
        <taxon>Pentatominae</taxon>
        <taxon>Nezara</taxon>
    </lineage>
</organism>
<dbReference type="InterPro" id="IPR055309">
    <property type="entry name" value="Znf318-like"/>
</dbReference>
<evidence type="ECO:0000313" key="5">
    <source>
        <dbReference type="Proteomes" id="UP001152798"/>
    </source>
</evidence>
<dbReference type="AlphaFoldDB" id="A0A9P0HFI4"/>
<evidence type="ECO:0000313" key="4">
    <source>
        <dbReference type="EMBL" id="CAH1401129.1"/>
    </source>
</evidence>
<feature type="region of interest" description="Disordered" evidence="2">
    <location>
        <begin position="1018"/>
        <end position="1045"/>
    </location>
</feature>
<dbReference type="EMBL" id="OV725081">
    <property type="protein sequence ID" value="CAH1401129.1"/>
    <property type="molecule type" value="Genomic_DNA"/>
</dbReference>
<reference evidence="4" key="1">
    <citation type="submission" date="2022-01" db="EMBL/GenBank/DDBJ databases">
        <authorList>
            <person name="King R."/>
        </authorList>
    </citation>
    <scope>NUCLEOTIDE SEQUENCE</scope>
</reference>
<feature type="compositionally biased region" description="Basic and acidic residues" evidence="2">
    <location>
        <begin position="666"/>
        <end position="681"/>
    </location>
</feature>
<feature type="compositionally biased region" description="Basic and acidic residues" evidence="2">
    <location>
        <begin position="784"/>
        <end position="860"/>
    </location>
</feature>
<feature type="compositionally biased region" description="Basic residues" evidence="2">
    <location>
        <begin position="652"/>
        <end position="665"/>
    </location>
</feature>
<feature type="compositionally biased region" description="Acidic residues" evidence="2">
    <location>
        <begin position="1211"/>
        <end position="1233"/>
    </location>
</feature>
<feature type="compositionally biased region" description="Basic and acidic residues" evidence="2">
    <location>
        <begin position="689"/>
        <end position="702"/>
    </location>
</feature>
<gene>
    <name evidence="4" type="ORF">NEZAVI_LOCUS10215</name>
</gene>